<evidence type="ECO:0000256" key="9">
    <source>
        <dbReference type="ARBA" id="ARBA00047725"/>
    </source>
</evidence>
<dbReference type="Pfam" id="PF14226">
    <property type="entry name" value="DIOX_N"/>
    <property type="match status" value="1"/>
</dbReference>
<evidence type="ECO:0000256" key="11">
    <source>
        <dbReference type="RuleBase" id="RU003682"/>
    </source>
</evidence>
<dbReference type="SUPFAM" id="SSF51197">
    <property type="entry name" value="Clavaminate synthase-like"/>
    <property type="match status" value="1"/>
</dbReference>
<dbReference type="InterPro" id="IPR044861">
    <property type="entry name" value="IPNS-like_FE2OG_OXY"/>
</dbReference>
<dbReference type="PRINTS" id="PR00682">
    <property type="entry name" value="IPNSYNTHASE"/>
</dbReference>
<keyword evidence="11" id="KW-0479">Metal-binding</keyword>
<dbReference type="EC" id="1.14.20.7" evidence="3"/>
<evidence type="ECO:0000259" key="12">
    <source>
        <dbReference type="PROSITE" id="PS51471"/>
    </source>
</evidence>
<evidence type="ECO:0000256" key="8">
    <source>
        <dbReference type="ARBA" id="ARBA00031282"/>
    </source>
</evidence>
<dbReference type="EC" id="1.13.12.19" evidence="4"/>
<comment type="similarity">
    <text evidence="11">Belongs to the iron/ascorbate-dependent oxidoreductase family.</text>
</comment>
<dbReference type="Pfam" id="PF03171">
    <property type="entry name" value="2OG-FeII_Oxy"/>
    <property type="match status" value="1"/>
</dbReference>
<gene>
    <name evidence="13" type="ORF">NQH49_02985</name>
</gene>
<evidence type="ECO:0000256" key="4">
    <source>
        <dbReference type="ARBA" id="ARBA00012531"/>
    </source>
</evidence>
<keyword evidence="11" id="KW-0408">Iron</keyword>
<evidence type="ECO:0000256" key="6">
    <source>
        <dbReference type="ARBA" id="ARBA00022666"/>
    </source>
</evidence>
<accession>A0ABT1VG03</accession>
<evidence type="ECO:0000256" key="3">
    <source>
        <dbReference type="ARBA" id="ARBA00012293"/>
    </source>
</evidence>
<sequence>MMASTLPVLDLALLELPDAEQAQYLAELRETARDVGFFYLVNHGINPQLLQNVQSITRAFFALPDEEKQRVSMIHSPHFRGYNRAGVEYTREQRDQREQFDIGAERAALTLQPDDPAWKQLQGPNLWPQALPQLRPVIHAWQQAMTDVALRLLRAFAKSLALPPDAFDALYGTHPNEHVKLIRYPGQDAAASQQGVGAHKDSGFLTFLLQDDQPGLQVEVTPDQWVDALPKAGAFVVNIGELLEIATNGYLRATVHRVVSPPINQQRISIAFFLGAQLNAEVPLYQLPPQLAAEARGPTSDPSNPLLREVGWNYLKGRLRSHRDVAQRYYADTLNRVKS</sequence>
<keyword evidence="14" id="KW-1185">Reference proteome</keyword>
<evidence type="ECO:0000256" key="5">
    <source>
        <dbReference type="ARBA" id="ARBA00019045"/>
    </source>
</evidence>
<comment type="pathway">
    <text evidence="2">Alkene biosynthesis; ethylene biosynthesis via 2-oxoglutarate.</text>
</comment>
<dbReference type="InterPro" id="IPR026992">
    <property type="entry name" value="DIOX_N"/>
</dbReference>
<reference evidence="13 14" key="1">
    <citation type="submission" date="2022-07" db="EMBL/GenBank/DDBJ databases">
        <title>Pantoea trifolii sp. nov. isolated from root nodules of Trifolium rubens.</title>
        <authorList>
            <person name="Kalita M."/>
            <person name="Wdowiak-Wrobel S."/>
            <person name="Marek-Kozaczuk M."/>
            <person name="Palusinska-Szysz M."/>
            <person name="Sokolowski W."/>
            <person name="Coutinho T."/>
            <person name="Hlahane L."/>
        </authorList>
    </citation>
    <scope>NUCLEOTIDE SEQUENCE [LARGE SCALE GENOMIC DNA]</scope>
    <source>
        <strain evidence="13 14">MMK2</strain>
    </source>
</reference>
<comment type="caution">
    <text evidence="13">The sequence shown here is derived from an EMBL/GenBank/DDBJ whole genome shotgun (WGS) entry which is preliminary data.</text>
</comment>
<keyword evidence="6" id="KW-0266">Ethylene biosynthesis</keyword>
<protein>
    <recommendedName>
        <fullName evidence="5">2-oxoglutarate-dependent ethylene/succinate-forming enzyme</fullName>
        <ecNumber evidence="4">1.13.12.19</ecNumber>
        <ecNumber evidence="3">1.14.20.7</ecNumber>
    </recommendedName>
    <alternativeName>
        <fullName evidence="7">2-oxoglutarate dioxygenase (ethylene-forming)</fullName>
    </alternativeName>
    <alternativeName>
        <fullName evidence="8">2-oxoglutarate/L-arginine monooxygenase/decarboxylase (succinate-forming)</fullName>
    </alternativeName>
</protein>
<dbReference type="PROSITE" id="PS51471">
    <property type="entry name" value="FE2OG_OXY"/>
    <property type="match status" value="1"/>
</dbReference>
<evidence type="ECO:0000313" key="14">
    <source>
        <dbReference type="Proteomes" id="UP001300015"/>
    </source>
</evidence>
<dbReference type="InterPro" id="IPR027443">
    <property type="entry name" value="IPNS-like_sf"/>
</dbReference>
<organism evidence="13 14">
    <name type="scientific">Pantoea trifolii</name>
    <dbReference type="NCBI Taxonomy" id="2968030"/>
    <lineage>
        <taxon>Bacteria</taxon>
        <taxon>Pseudomonadati</taxon>
        <taxon>Pseudomonadota</taxon>
        <taxon>Gammaproteobacteria</taxon>
        <taxon>Enterobacterales</taxon>
        <taxon>Erwiniaceae</taxon>
        <taxon>Pantoea</taxon>
    </lineage>
</organism>
<dbReference type="RefSeq" id="WP_256698474.1">
    <property type="nucleotide sequence ID" value="NZ_JANIES010000001.1"/>
</dbReference>
<evidence type="ECO:0000256" key="10">
    <source>
        <dbReference type="ARBA" id="ARBA00049359"/>
    </source>
</evidence>
<dbReference type="Proteomes" id="UP001300015">
    <property type="component" value="Unassembled WGS sequence"/>
</dbReference>
<dbReference type="EMBL" id="JANIET010000001">
    <property type="protein sequence ID" value="MCQ8226445.1"/>
    <property type="molecule type" value="Genomic_DNA"/>
</dbReference>
<comment type="catalytic activity">
    <reaction evidence="9">
        <text>2-oxoglutarate + O2 + 2 H(+) = ethene + 3 CO2 + H2O</text>
        <dbReference type="Rhea" id="RHEA:31523"/>
        <dbReference type="ChEBI" id="CHEBI:15377"/>
        <dbReference type="ChEBI" id="CHEBI:15378"/>
        <dbReference type="ChEBI" id="CHEBI:15379"/>
        <dbReference type="ChEBI" id="CHEBI:16526"/>
        <dbReference type="ChEBI" id="CHEBI:16810"/>
        <dbReference type="ChEBI" id="CHEBI:18153"/>
        <dbReference type="EC" id="1.13.12.19"/>
    </reaction>
</comment>
<dbReference type="InterPro" id="IPR050231">
    <property type="entry name" value="Iron_ascorbate_oxido_reductase"/>
</dbReference>
<dbReference type="InterPro" id="IPR005123">
    <property type="entry name" value="Oxoglu/Fe-dep_dioxygenase_dom"/>
</dbReference>
<evidence type="ECO:0000256" key="1">
    <source>
        <dbReference type="ARBA" id="ARBA00001954"/>
    </source>
</evidence>
<feature type="domain" description="Fe2OG dioxygenase" evidence="12">
    <location>
        <begin position="175"/>
        <end position="276"/>
    </location>
</feature>
<comment type="catalytic activity">
    <reaction evidence="10">
        <text>L-arginine + 2-oxoglutarate + O2 = guanidine + L-glutamate 5-semialdehyde + succinate + CO2</text>
        <dbReference type="Rhea" id="RHEA:31535"/>
        <dbReference type="ChEBI" id="CHEBI:15379"/>
        <dbReference type="ChEBI" id="CHEBI:16526"/>
        <dbReference type="ChEBI" id="CHEBI:16810"/>
        <dbReference type="ChEBI" id="CHEBI:30031"/>
        <dbReference type="ChEBI" id="CHEBI:30087"/>
        <dbReference type="ChEBI" id="CHEBI:32682"/>
        <dbReference type="ChEBI" id="CHEBI:58066"/>
        <dbReference type="EC" id="1.14.20.7"/>
    </reaction>
</comment>
<name>A0ABT1VG03_9GAMM</name>
<proteinExistence type="inferred from homology"/>
<keyword evidence="11" id="KW-0560">Oxidoreductase</keyword>
<evidence type="ECO:0000313" key="13">
    <source>
        <dbReference type="EMBL" id="MCQ8226445.1"/>
    </source>
</evidence>
<dbReference type="PANTHER" id="PTHR47990">
    <property type="entry name" value="2-OXOGLUTARATE (2OG) AND FE(II)-DEPENDENT OXYGENASE SUPERFAMILY PROTEIN-RELATED"/>
    <property type="match status" value="1"/>
</dbReference>
<evidence type="ECO:0000256" key="2">
    <source>
        <dbReference type="ARBA" id="ARBA00004767"/>
    </source>
</evidence>
<dbReference type="Gene3D" id="2.60.120.330">
    <property type="entry name" value="B-lactam Antibiotic, Isopenicillin N Synthase, Chain"/>
    <property type="match status" value="1"/>
</dbReference>
<comment type="cofactor">
    <cofactor evidence="1">
        <name>Fe(2+)</name>
        <dbReference type="ChEBI" id="CHEBI:29033"/>
    </cofactor>
</comment>
<evidence type="ECO:0000256" key="7">
    <source>
        <dbReference type="ARBA" id="ARBA00031011"/>
    </source>
</evidence>